<protein>
    <recommendedName>
        <fullName evidence="3">Lectin/glucanase superfamily protein</fullName>
    </recommendedName>
</protein>
<dbReference type="EMBL" id="MN740319">
    <property type="protein sequence ID" value="QHT99953.1"/>
    <property type="molecule type" value="Genomic_DNA"/>
</dbReference>
<dbReference type="AlphaFoldDB" id="A0A6C0J8J2"/>
<sequence>MQAAYPPPQTSSGSSYLWIGIGLLLLVGVVYIYFNWSVVASVSSSVIPTAVDGTSGQKLGTGNFPSHGSDYSMQYWMYIDNWDYRFGEDKSVVVRTDSTNAAIMNPNVSLDPVNNSLNIGISIYSGGSTQASTDASGGSTDDHYTCTVENVPLQSWFAVSLTVFQKNVDVYINGKLVKSCVLPGIPKPALGEVVIGAGKGFSGLVCGLVINPGALSPAAAATFYAAGTPCASSTTSTTTAAKEGWTFLGYTWSFGVYDSDGTNILTGTKSAATN</sequence>
<organism evidence="2">
    <name type="scientific">viral metagenome</name>
    <dbReference type="NCBI Taxonomy" id="1070528"/>
    <lineage>
        <taxon>unclassified sequences</taxon>
        <taxon>metagenomes</taxon>
        <taxon>organismal metagenomes</taxon>
    </lineage>
</organism>
<evidence type="ECO:0000256" key="1">
    <source>
        <dbReference type="SAM" id="Phobius"/>
    </source>
</evidence>
<feature type="transmembrane region" description="Helical" evidence="1">
    <location>
        <begin position="15"/>
        <end position="34"/>
    </location>
</feature>
<dbReference type="InterPro" id="IPR013320">
    <property type="entry name" value="ConA-like_dom_sf"/>
</dbReference>
<name>A0A6C0J8J2_9ZZZZ</name>
<dbReference type="Gene3D" id="2.60.120.200">
    <property type="match status" value="1"/>
</dbReference>
<accession>A0A6C0J8J2</accession>
<proteinExistence type="predicted"/>
<evidence type="ECO:0008006" key="3">
    <source>
        <dbReference type="Google" id="ProtNLM"/>
    </source>
</evidence>
<keyword evidence="1" id="KW-0812">Transmembrane</keyword>
<dbReference type="Pfam" id="PF13385">
    <property type="entry name" value="Laminin_G_3"/>
    <property type="match status" value="1"/>
</dbReference>
<keyword evidence="1" id="KW-0472">Membrane</keyword>
<keyword evidence="1" id="KW-1133">Transmembrane helix</keyword>
<dbReference type="SUPFAM" id="SSF49899">
    <property type="entry name" value="Concanavalin A-like lectins/glucanases"/>
    <property type="match status" value="1"/>
</dbReference>
<evidence type="ECO:0000313" key="2">
    <source>
        <dbReference type="EMBL" id="QHT99953.1"/>
    </source>
</evidence>
<reference evidence="2" key="1">
    <citation type="journal article" date="2020" name="Nature">
        <title>Giant virus diversity and host interactions through global metagenomics.</title>
        <authorList>
            <person name="Schulz F."/>
            <person name="Roux S."/>
            <person name="Paez-Espino D."/>
            <person name="Jungbluth S."/>
            <person name="Walsh D.A."/>
            <person name="Denef V.J."/>
            <person name="McMahon K.D."/>
            <person name="Konstantinidis K.T."/>
            <person name="Eloe-Fadrosh E.A."/>
            <person name="Kyrpides N.C."/>
            <person name="Woyke T."/>
        </authorList>
    </citation>
    <scope>NUCLEOTIDE SEQUENCE</scope>
    <source>
        <strain evidence="2">GVMAG-M-3300025778-1</strain>
    </source>
</reference>